<sequence length="425" mass="45797">MSSSLIVGLVGGGTVGGGVYDIVEHTHKDFFRSLGAQVQVKRIAVRNLKKQRDFSVAAHTELVGDWRLVLDDPEINTVIEVMGGITEAKEVVFGAIAKGKHVITANKALLAAYLPEIVDLLKKHPQVKFGYEAAVCGGIPIIHTLQNDYLGDQVSQILGIMNGTTNFMLTKMESGADYGQVLAEAQALGYAEADPTADVEGHDVQAKIALLAKLAFGVHVPSDQIPTKGISSVASVDFEYARLLNATIKLLGMAQLSPDGKKLSVAVSPFIVPREHPIAGTNGSTNIVNISSRNLVSSSYIGPGAGRYPTANSIVSDLVRLARGLVGPPFPVDRAMPLEPDYTSRFYIRLRIRDQLGVIRVVGEIAERHGVSIYAILQNPISDPNDIHFVVTTEPARHSQVQAFADDIEKQDFTKGPPLFFAFLL</sequence>
<evidence type="ECO:0000256" key="1">
    <source>
        <dbReference type="ARBA" id="ARBA00005056"/>
    </source>
</evidence>
<dbReference type="InterPro" id="IPR002912">
    <property type="entry name" value="ACT_dom"/>
</dbReference>
<dbReference type="EMBL" id="SDOX01000145">
    <property type="protein sequence ID" value="TFJ81075.1"/>
    <property type="molecule type" value="Genomic_DNA"/>
</dbReference>
<evidence type="ECO:0000256" key="6">
    <source>
        <dbReference type="ARBA" id="ARBA00022605"/>
    </source>
</evidence>
<proteinExistence type="inferred from homology"/>
<dbReference type="PIRSF" id="PIRSF000098">
    <property type="entry name" value="Homoser_dehydrog"/>
    <property type="match status" value="1"/>
</dbReference>
<dbReference type="Gene3D" id="3.30.70.260">
    <property type="match status" value="1"/>
</dbReference>
<organism evidence="14 15">
    <name type="scientific">Nannochloropsis salina CCMP1776</name>
    <dbReference type="NCBI Taxonomy" id="1027361"/>
    <lineage>
        <taxon>Eukaryota</taxon>
        <taxon>Sar</taxon>
        <taxon>Stramenopiles</taxon>
        <taxon>Ochrophyta</taxon>
        <taxon>Eustigmatophyceae</taxon>
        <taxon>Eustigmatales</taxon>
        <taxon>Monodopsidaceae</taxon>
        <taxon>Microchloropsis</taxon>
        <taxon>Microchloropsis salina</taxon>
    </lineage>
</organism>
<dbReference type="PROSITE" id="PS01042">
    <property type="entry name" value="HOMOSER_DHGENASE"/>
    <property type="match status" value="1"/>
</dbReference>
<keyword evidence="6 11" id="KW-0028">Amino-acid biosynthesis</keyword>
<dbReference type="SUPFAM" id="SSF55347">
    <property type="entry name" value="Glyceraldehyde-3-phosphate dehydrogenase-like, C-terminal domain"/>
    <property type="match status" value="1"/>
</dbReference>
<comment type="similarity">
    <text evidence="3 12">Belongs to the homoserine dehydrogenase family.</text>
</comment>
<evidence type="ECO:0000313" key="14">
    <source>
        <dbReference type="EMBL" id="TFJ81075.1"/>
    </source>
</evidence>
<evidence type="ECO:0000256" key="12">
    <source>
        <dbReference type="RuleBase" id="RU004171"/>
    </source>
</evidence>
<dbReference type="GO" id="GO:0050661">
    <property type="term" value="F:NADP binding"/>
    <property type="evidence" value="ECO:0007669"/>
    <property type="project" value="InterPro"/>
</dbReference>
<dbReference type="PANTHER" id="PTHR43331">
    <property type="entry name" value="HOMOSERINE DEHYDROGENASE"/>
    <property type="match status" value="1"/>
</dbReference>
<keyword evidence="7 11" id="KW-0791">Threonine biosynthesis</keyword>
<dbReference type="InterPro" id="IPR045865">
    <property type="entry name" value="ACT-like_dom_sf"/>
</dbReference>
<dbReference type="FunFam" id="3.30.360.10:FF:000005">
    <property type="entry name" value="Homoserine dehydrogenase"/>
    <property type="match status" value="1"/>
</dbReference>
<dbReference type="UniPathway" id="UPA00050">
    <property type="reaction ID" value="UER00063"/>
</dbReference>
<dbReference type="InterPro" id="IPR005106">
    <property type="entry name" value="Asp/hSer_DH_NAD-bd"/>
</dbReference>
<dbReference type="InterPro" id="IPR001342">
    <property type="entry name" value="HDH_cat"/>
</dbReference>
<protein>
    <recommendedName>
        <fullName evidence="5 11">Homoserine dehydrogenase</fullName>
        <ecNumber evidence="4 11">1.1.1.3</ecNumber>
    </recommendedName>
</protein>
<dbReference type="GO" id="GO:0009086">
    <property type="term" value="P:methionine biosynthetic process"/>
    <property type="evidence" value="ECO:0007669"/>
    <property type="project" value="UniProtKB-KW"/>
</dbReference>
<dbReference type="OrthoDB" id="67851at2759"/>
<keyword evidence="8 11" id="KW-0521">NADP</keyword>
<dbReference type="PANTHER" id="PTHR43331:SF1">
    <property type="entry name" value="HOMOSERINE DEHYDROGENASE"/>
    <property type="match status" value="1"/>
</dbReference>
<evidence type="ECO:0000259" key="13">
    <source>
        <dbReference type="PROSITE" id="PS51671"/>
    </source>
</evidence>
<dbReference type="Proteomes" id="UP000355283">
    <property type="component" value="Unassembled WGS sequence"/>
</dbReference>
<dbReference type="Gene3D" id="3.40.50.720">
    <property type="entry name" value="NAD(P)-binding Rossmann-like Domain"/>
    <property type="match status" value="1"/>
</dbReference>
<dbReference type="Pfam" id="PF03447">
    <property type="entry name" value="NAD_binding_3"/>
    <property type="match status" value="1"/>
</dbReference>
<evidence type="ECO:0000256" key="9">
    <source>
        <dbReference type="ARBA" id="ARBA00023002"/>
    </source>
</evidence>
<dbReference type="SUPFAM" id="SSF55021">
    <property type="entry name" value="ACT-like"/>
    <property type="match status" value="1"/>
</dbReference>
<dbReference type="SUPFAM" id="SSF51735">
    <property type="entry name" value="NAD(P)-binding Rossmann-fold domains"/>
    <property type="match status" value="1"/>
</dbReference>
<dbReference type="PROSITE" id="PS51671">
    <property type="entry name" value="ACT"/>
    <property type="match status" value="1"/>
</dbReference>
<dbReference type="Gene3D" id="3.30.360.10">
    <property type="entry name" value="Dihydrodipicolinate Reductase, domain 2"/>
    <property type="match status" value="1"/>
</dbReference>
<evidence type="ECO:0000313" key="15">
    <source>
        <dbReference type="Proteomes" id="UP000355283"/>
    </source>
</evidence>
<dbReference type="InterPro" id="IPR016204">
    <property type="entry name" value="HDH"/>
</dbReference>
<comment type="pathway">
    <text evidence="2 11">Amino-acid biosynthesis; L-methionine biosynthesis via de novo pathway; L-homoserine from L-aspartate: step 3/3.</text>
</comment>
<evidence type="ECO:0000256" key="11">
    <source>
        <dbReference type="RuleBase" id="RU000579"/>
    </source>
</evidence>
<reference evidence="14 15" key="1">
    <citation type="submission" date="2019-01" db="EMBL/GenBank/DDBJ databases">
        <title>Nuclear Genome Assembly of the Microalgal Biofuel strain Nannochloropsis salina CCMP1776.</title>
        <authorList>
            <person name="Hovde B."/>
        </authorList>
    </citation>
    <scope>NUCLEOTIDE SEQUENCE [LARGE SCALE GENOMIC DNA]</scope>
    <source>
        <strain evidence="14 15">CCMP1776</strain>
    </source>
</reference>
<evidence type="ECO:0000256" key="5">
    <source>
        <dbReference type="ARBA" id="ARBA00013376"/>
    </source>
</evidence>
<dbReference type="AlphaFoldDB" id="A0A4D9CU41"/>
<keyword evidence="10 11" id="KW-0486">Methionine biosynthesis</keyword>
<dbReference type="EC" id="1.1.1.3" evidence="4 11"/>
<comment type="pathway">
    <text evidence="1 11">Amino-acid biosynthesis; L-threonine biosynthesis; L-threonine from L-aspartate: step 3/5.</text>
</comment>
<keyword evidence="9 11" id="KW-0560">Oxidoreductase</keyword>
<comment type="catalytic activity">
    <reaction evidence="11">
        <text>L-homoserine + NADP(+) = L-aspartate 4-semialdehyde + NADPH + H(+)</text>
        <dbReference type="Rhea" id="RHEA:15761"/>
        <dbReference type="ChEBI" id="CHEBI:15378"/>
        <dbReference type="ChEBI" id="CHEBI:57476"/>
        <dbReference type="ChEBI" id="CHEBI:57783"/>
        <dbReference type="ChEBI" id="CHEBI:58349"/>
        <dbReference type="ChEBI" id="CHEBI:537519"/>
        <dbReference type="EC" id="1.1.1.3"/>
    </reaction>
</comment>
<dbReference type="InterPro" id="IPR019811">
    <property type="entry name" value="HDH_CS"/>
</dbReference>
<evidence type="ECO:0000256" key="7">
    <source>
        <dbReference type="ARBA" id="ARBA00022697"/>
    </source>
</evidence>
<evidence type="ECO:0000256" key="3">
    <source>
        <dbReference type="ARBA" id="ARBA00006753"/>
    </source>
</evidence>
<dbReference type="UniPathway" id="UPA00051">
    <property type="reaction ID" value="UER00465"/>
</dbReference>
<dbReference type="GO" id="GO:0009088">
    <property type="term" value="P:threonine biosynthetic process"/>
    <property type="evidence" value="ECO:0007669"/>
    <property type="project" value="UniProtKB-UniPathway"/>
</dbReference>
<keyword evidence="15" id="KW-1185">Reference proteome</keyword>
<dbReference type="Pfam" id="PF00742">
    <property type="entry name" value="Homoserine_dh"/>
    <property type="match status" value="1"/>
</dbReference>
<evidence type="ECO:0000256" key="8">
    <source>
        <dbReference type="ARBA" id="ARBA00022857"/>
    </source>
</evidence>
<accession>A0A4D9CU41</accession>
<evidence type="ECO:0000256" key="4">
    <source>
        <dbReference type="ARBA" id="ARBA00013213"/>
    </source>
</evidence>
<gene>
    <name evidence="14" type="ORF">NSK_007718</name>
</gene>
<evidence type="ECO:0000256" key="10">
    <source>
        <dbReference type="ARBA" id="ARBA00023167"/>
    </source>
</evidence>
<feature type="domain" description="ACT" evidence="13">
    <location>
        <begin position="347"/>
        <end position="415"/>
    </location>
</feature>
<dbReference type="InterPro" id="IPR036291">
    <property type="entry name" value="NAD(P)-bd_dom_sf"/>
</dbReference>
<dbReference type="GO" id="GO:0004412">
    <property type="term" value="F:homoserine dehydrogenase activity"/>
    <property type="evidence" value="ECO:0007669"/>
    <property type="project" value="UniProtKB-EC"/>
</dbReference>
<dbReference type="NCBIfam" id="NF004976">
    <property type="entry name" value="PRK06349.1"/>
    <property type="match status" value="1"/>
</dbReference>
<comment type="caution">
    <text evidence="14">The sequence shown here is derived from an EMBL/GenBank/DDBJ whole genome shotgun (WGS) entry which is preliminary data.</text>
</comment>
<name>A0A4D9CU41_9STRA</name>
<evidence type="ECO:0000256" key="2">
    <source>
        <dbReference type="ARBA" id="ARBA00005062"/>
    </source>
</evidence>